<dbReference type="SUPFAM" id="SSF55781">
    <property type="entry name" value="GAF domain-like"/>
    <property type="match status" value="1"/>
</dbReference>
<keyword evidence="7" id="KW-0547">Nucleotide-binding</keyword>
<evidence type="ECO:0000256" key="6">
    <source>
        <dbReference type="ARBA" id="ARBA00022679"/>
    </source>
</evidence>
<dbReference type="SUPFAM" id="SSF52172">
    <property type="entry name" value="CheY-like"/>
    <property type="match status" value="1"/>
</dbReference>
<dbReference type="SUPFAM" id="SSF47384">
    <property type="entry name" value="Homodimeric domain of signal transducing histidine kinase"/>
    <property type="match status" value="1"/>
</dbReference>
<keyword evidence="14" id="KW-0812">Transmembrane</keyword>
<dbReference type="SUPFAM" id="SSF55874">
    <property type="entry name" value="ATPase domain of HSP90 chaperone/DNA topoisomerase II/histidine kinase"/>
    <property type="match status" value="1"/>
</dbReference>
<comment type="caution">
    <text evidence="19">The sequence shown here is derived from an EMBL/GenBank/DDBJ whole genome shotgun (WGS) entry which is preliminary data.</text>
</comment>
<dbReference type="PANTHER" id="PTHR43547:SF2">
    <property type="entry name" value="HYBRID SIGNAL TRANSDUCTION HISTIDINE KINASE C"/>
    <property type="match status" value="1"/>
</dbReference>
<dbReference type="Gene3D" id="3.40.50.2300">
    <property type="match status" value="1"/>
</dbReference>
<dbReference type="CDD" id="cd06225">
    <property type="entry name" value="HAMP"/>
    <property type="match status" value="1"/>
</dbReference>
<dbReference type="NCBIfam" id="TIGR00229">
    <property type="entry name" value="sensory_box"/>
    <property type="match status" value="1"/>
</dbReference>
<dbReference type="EC" id="2.7.13.3" evidence="3"/>
<evidence type="ECO:0000259" key="18">
    <source>
        <dbReference type="PROSITE" id="PS50885"/>
    </source>
</evidence>
<dbReference type="Pfam" id="PF01590">
    <property type="entry name" value="GAF"/>
    <property type="match status" value="1"/>
</dbReference>
<keyword evidence="14" id="KW-1133">Transmembrane helix</keyword>
<gene>
    <name evidence="19" type="ORF">H7B67_17315</name>
</gene>
<comment type="subcellular location">
    <subcellularLocation>
        <location evidence="2">Cell membrane</location>
        <topology evidence="2">Multi-pass membrane protein</topology>
    </subcellularLocation>
</comment>
<dbReference type="PROSITE" id="PS50112">
    <property type="entry name" value="PAS"/>
    <property type="match status" value="1"/>
</dbReference>
<dbReference type="GO" id="GO:0005524">
    <property type="term" value="F:ATP binding"/>
    <property type="evidence" value="ECO:0007669"/>
    <property type="project" value="UniProtKB-KW"/>
</dbReference>
<dbReference type="PROSITE" id="PS50885">
    <property type="entry name" value="HAMP"/>
    <property type="match status" value="1"/>
</dbReference>
<dbReference type="InterPro" id="IPR003661">
    <property type="entry name" value="HisK_dim/P_dom"/>
</dbReference>
<dbReference type="InterPro" id="IPR003660">
    <property type="entry name" value="HAMP_dom"/>
</dbReference>
<evidence type="ECO:0000256" key="7">
    <source>
        <dbReference type="ARBA" id="ARBA00022741"/>
    </source>
</evidence>
<dbReference type="InterPro" id="IPR035965">
    <property type="entry name" value="PAS-like_dom_sf"/>
</dbReference>
<dbReference type="Gene3D" id="6.10.340.10">
    <property type="match status" value="1"/>
</dbReference>
<dbReference type="SMART" id="SM00387">
    <property type="entry name" value="HATPase_c"/>
    <property type="match status" value="1"/>
</dbReference>
<evidence type="ECO:0000256" key="8">
    <source>
        <dbReference type="ARBA" id="ARBA00022777"/>
    </source>
</evidence>
<keyword evidence="9" id="KW-0067">ATP-binding</keyword>
<dbReference type="CDD" id="cd00082">
    <property type="entry name" value="HisKA"/>
    <property type="match status" value="1"/>
</dbReference>
<sequence>MHRFWKAPQRSMLWRLSLLQLSFMVIFILGVALMNVNEHRALRNFQSQADELALKERMVIQITQHINNIFASSRDYIENSKPDDFKYDRIYDEQDKYEEAVEQYRKLELRSEEKEWLDSLDGFFHTFFDEQLPEAREQAQENGGAPPALNGRLNSLSNEVLDNSYKVMASNQAELEKAQTRLNERLSGQATRFMLYGLAALPLVVFLYYRMVRDLSIPIRKLSRSAKAFAAGRIDPPRYSWREDEIGELARSLDSMMHQIQSKEEELLAQNEELIAQQDELQMQQEELTTALARMEANERILQRRNSLVEALSTTLERRELLDSIVYNLVMLTETDKGLVIMLDGSRDYSSFGLSDAAISQLIESRDNGILARIFACKKPYTIKRQAYGSEKGYVTEEIEASDMYVPVLGADGKPLALIGLTSVGRRFTPSDEEEIVSFALQASLSLEKLKMYENAESQRRLTQDMLDTIQEGIQLLDASGTTIQVNRKWYEMMGLPEKEELELDLKAFGRIVMPLVDEPEKLLDFISAIVEGEREMGAELVYRMTGPEPRFIRMYYEPLMENKVQLGYLLVHRDITKEHEADQLKSEFVSTVSHELRTPLASILGFAELLLYKQLTEERQRKYVTTIHQEANRLTSLINDFLDLQRMESGRTTLHPKELEIAKLVRNAMEIHAVQAKGHRFSFTDESEGAIAKVDEDKINQALTNVLGNAVKYSPEGGDILIVCSLRENRIQVSVEDRGLGIPKESLPKLFEKFYRVDNGDRRKIGGTGLGLSIVKEIMTLHEGEIEVSSEYGQGTTVTLSFPRMVERTEADRGTLDSEESANGEGHATILLVEDDASMAELLAGELRENGYRVIACDSGEAALARMIERLPDAVVLDLLLSKGMSGLDFLERIRADERLSGVSVLVSSAFEEEERARQLGAKGYLVKPYYPSQLVEALGGLLSGKNKV</sequence>
<keyword evidence="11 14" id="KW-0472">Membrane</keyword>
<evidence type="ECO:0000256" key="10">
    <source>
        <dbReference type="ARBA" id="ARBA00023012"/>
    </source>
</evidence>
<feature type="coiled-coil region" evidence="13">
    <location>
        <begin position="246"/>
        <end position="305"/>
    </location>
</feature>
<evidence type="ECO:0000256" key="14">
    <source>
        <dbReference type="SAM" id="Phobius"/>
    </source>
</evidence>
<dbReference type="SMART" id="SM00448">
    <property type="entry name" value="REC"/>
    <property type="match status" value="1"/>
</dbReference>
<dbReference type="AlphaFoldDB" id="A0A841SU87"/>
<reference evidence="19 20" key="1">
    <citation type="submission" date="2020-08" db="EMBL/GenBank/DDBJ databases">
        <title>Cohnella phylogeny.</title>
        <authorList>
            <person name="Dunlap C."/>
        </authorList>
    </citation>
    <scope>NUCLEOTIDE SEQUENCE [LARGE SCALE GENOMIC DNA]</scope>
    <source>
        <strain evidence="19 20">DSM 25241</strain>
    </source>
</reference>
<keyword evidence="13" id="KW-0175">Coiled coil</keyword>
<evidence type="ECO:0000256" key="13">
    <source>
        <dbReference type="SAM" id="Coils"/>
    </source>
</evidence>
<feature type="transmembrane region" description="Helical" evidence="14">
    <location>
        <begin position="12"/>
        <end position="36"/>
    </location>
</feature>
<evidence type="ECO:0000259" key="17">
    <source>
        <dbReference type="PROSITE" id="PS50112"/>
    </source>
</evidence>
<evidence type="ECO:0000256" key="3">
    <source>
        <dbReference type="ARBA" id="ARBA00012438"/>
    </source>
</evidence>
<dbReference type="FunFam" id="1.10.287.130:FF:000001">
    <property type="entry name" value="Two-component sensor histidine kinase"/>
    <property type="match status" value="1"/>
</dbReference>
<dbReference type="PANTHER" id="PTHR43547">
    <property type="entry name" value="TWO-COMPONENT HISTIDINE KINASE"/>
    <property type="match status" value="1"/>
</dbReference>
<proteinExistence type="predicted"/>
<dbReference type="GO" id="GO:0000155">
    <property type="term" value="F:phosphorelay sensor kinase activity"/>
    <property type="evidence" value="ECO:0007669"/>
    <property type="project" value="InterPro"/>
</dbReference>
<dbReference type="Gene3D" id="3.30.565.10">
    <property type="entry name" value="Histidine kinase-like ATPase, C-terminal domain"/>
    <property type="match status" value="1"/>
</dbReference>
<keyword evidence="5 12" id="KW-0597">Phosphoprotein</keyword>
<dbReference type="Proteomes" id="UP000535838">
    <property type="component" value="Unassembled WGS sequence"/>
</dbReference>
<dbReference type="InterPro" id="IPR005467">
    <property type="entry name" value="His_kinase_dom"/>
</dbReference>
<keyword evidence="10" id="KW-0902">Two-component regulatory system</keyword>
<evidence type="ECO:0000313" key="19">
    <source>
        <dbReference type="EMBL" id="MBB6635883.1"/>
    </source>
</evidence>
<comment type="catalytic activity">
    <reaction evidence="1">
        <text>ATP + protein L-histidine = ADP + protein N-phospho-L-histidine.</text>
        <dbReference type="EC" id="2.7.13.3"/>
    </reaction>
</comment>
<dbReference type="Pfam" id="PF00672">
    <property type="entry name" value="HAMP"/>
    <property type="match status" value="1"/>
</dbReference>
<evidence type="ECO:0000256" key="2">
    <source>
        <dbReference type="ARBA" id="ARBA00004651"/>
    </source>
</evidence>
<feature type="domain" description="HAMP" evidence="18">
    <location>
        <begin position="213"/>
        <end position="265"/>
    </location>
</feature>
<dbReference type="EMBL" id="JACJVQ010000015">
    <property type="protein sequence ID" value="MBB6635883.1"/>
    <property type="molecule type" value="Genomic_DNA"/>
</dbReference>
<dbReference type="Gene3D" id="3.30.450.40">
    <property type="match status" value="1"/>
</dbReference>
<dbReference type="PROSITE" id="PS50110">
    <property type="entry name" value="RESPONSE_REGULATORY"/>
    <property type="match status" value="1"/>
</dbReference>
<feature type="modified residue" description="4-aspartylphosphate" evidence="12">
    <location>
        <position position="879"/>
    </location>
</feature>
<dbReference type="InterPro" id="IPR036890">
    <property type="entry name" value="HATPase_C_sf"/>
</dbReference>
<evidence type="ECO:0000259" key="16">
    <source>
        <dbReference type="PROSITE" id="PS50110"/>
    </source>
</evidence>
<dbReference type="FunFam" id="3.30.565.10:FF:000006">
    <property type="entry name" value="Sensor histidine kinase WalK"/>
    <property type="match status" value="1"/>
</dbReference>
<accession>A0A841SU87</accession>
<dbReference type="Gene3D" id="1.10.287.130">
    <property type="match status" value="1"/>
</dbReference>
<dbReference type="Pfam" id="PF02518">
    <property type="entry name" value="HATPase_c"/>
    <property type="match status" value="1"/>
</dbReference>
<dbReference type="PRINTS" id="PR00344">
    <property type="entry name" value="BCTRLSENSOR"/>
</dbReference>
<dbReference type="CDD" id="cd00075">
    <property type="entry name" value="HATPase"/>
    <property type="match status" value="1"/>
</dbReference>
<dbReference type="RefSeq" id="WP_185121119.1">
    <property type="nucleotide sequence ID" value="NZ_JACJVQ010000015.1"/>
</dbReference>
<evidence type="ECO:0000256" key="1">
    <source>
        <dbReference type="ARBA" id="ARBA00000085"/>
    </source>
</evidence>
<organism evidence="19 20">
    <name type="scientific">Cohnella thailandensis</name>
    <dbReference type="NCBI Taxonomy" id="557557"/>
    <lineage>
        <taxon>Bacteria</taxon>
        <taxon>Bacillati</taxon>
        <taxon>Bacillota</taxon>
        <taxon>Bacilli</taxon>
        <taxon>Bacillales</taxon>
        <taxon>Paenibacillaceae</taxon>
        <taxon>Cohnella</taxon>
    </lineage>
</organism>
<protein>
    <recommendedName>
        <fullName evidence="3">histidine kinase</fullName>
        <ecNumber evidence="3">2.7.13.3</ecNumber>
    </recommendedName>
</protein>
<dbReference type="GO" id="GO:0005886">
    <property type="term" value="C:plasma membrane"/>
    <property type="evidence" value="ECO:0007669"/>
    <property type="project" value="UniProtKB-SubCell"/>
</dbReference>
<name>A0A841SU87_9BACL</name>
<evidence type="ECO:0000256" key="11">
    <source>
        <dbReference type="ARBA" id="ARBA00023136"/>
    </source>
</evidence>
<dbReference type="InterPro" id="IPR029016">
    <property type="entry name" value="GAF-like_dom_sf"/>
</dbReference>
<evidence type="ECO:0000256" key="12">
    <source>
        <dbReference type="PROSITE-ProRule" id="PRU00169"/>
    </source>
</evidence>
<dbReference type="InterPro" id="IPR003018">
    <property type="entry name" value="GAF"/>
</dbReference>
<dbReference type="InterPro" id="IPR003594">
    <property type="entry name" value="HATPase_dom"/>
</dbReference>
<keyword evidence="6" id="KW-0808">Transferase</keyword>
<dbReference type="Gene3D" id="3.30.450.20">
    <property type="entry name" value="PAS domain"/>
    <property type="match status" value="1"/>
</dbReference>
<evidence type="ECO:0000256" key="4">
    <source>
        <dbReference type="ARBA" id="ARBA00022475"/>
    </source>
</evidence>
<evidence type="ECO:0000259" key="15">
    <source>
        <dbReference type="PROSITE" id="PS50109"/>
    </source>
</evidence>
<dbReference type="Pfam" id="PF00072">
    <property type="entry name" value="Response_reg"/>
    <property type="match status" value="1"/>
</dbReference>
<dbReference type="SMART" id="SM00304">
    <property type="entry name" value="HAMP"/>
    <property type="match status" value="1"/>
</dbReference>
<dbReference type="PROSITE" id="PS50109">
    <property type="entry name" value="HIS_KIN"/>
    <property type="match status" value="1"/>
</dbReference>
<feature type="domain" description="Response regulatory" evidence="16">
    <location>
        <begin position="830"/>
        <end position="944"/>
    </location>
</feature>
<dbReference type="SUPFAM" id="SSF55785">
    <property type="entry name" value="PYP-like sensor domain (PAS domain)"/>
    <property type="match status" value="1"/>
</dbReference>
<dbReference type="SUPFAM" id="SSF158472">
    <property type="entry name" value="HAMP domain-like"/>
    <property type="match status" value="1"/>
</dbReference>
<evidence type="ECO:0000313" key="20">
    <source>
        <dbReference type="Proteomes" id="UP000535838"/>
    </source>
</evidence>
<feature type="domain" description="Histidine kinase" evidence="15">
    <location>
        <begin position="592"/>
        <end position="807"/>
    </location>
</feature>
<evidence type="ECO:0000256" key="9">
    <source>
        <dbReference type="ARBA" id="ARBA00022840"/>
    </source>
</evidence>
<dbReference type="InterPro" id="IPR011006">
    <property type="entry name" value="CheY-like_superfamily"/>
</dbReference>
<dbReference type="InterPro" id="IPR004358">
    <property type="entry name" value="Sig_transdc_His_kin-like_C"/>
</dbReference>
<evidence type="ECO:0000256" key="5">
    <source>
        <dbReference type="ARBA" id="ARBA00022553"/>
    </source>
</evidence>
<dbReference type="InterPro" id="IPR000014">
    <property type="entry name" value="PAS"/>
</dbReference>
<keyword evidence="8" id="KW-0418">Kinase</keyword>
<feature type="transmembrane region" description="Helical" evidence="14">
    <location>
        <begin position="193"/>
        <end position="211"/>
    </location>
</feature>
<keyword evidence="4" id="KW-1003">Cell membrane</keyword>
<dbReference type="InterPro" id="IPR036097">
    <property type="entry name" value="HisK_dim/P_sf"/>
</dbReference>
<feature type="domain" description="PAS" evidence="17">
    <location>
        <begin position="459"/>
        <end position="500"/>
    </location>
</feature>
<dbReference type="CDD" id="cd00156">
    <property type="entry name" value="REC"/>
    <property type="match status" value="1"/>
</dbReference>
<dbReference type="SMART" id="SM00388">
    <property type="entry name" value="HisKA"/>
    <property type="match status" value="1"/>
</dbReference>
<dbReference type="Pfam" id="PF00512">
    <property type="entry name" value="HisKA"/>
    <property type="match status" value="1"/>
</dbReference>
<keyword evidence="20" id="KW-1185">Reference proteome</keyword>
<dbReference type="InterPro" id="IPR001789">
    <property type="entry name" value="Sig_transdc_resp-reg_receiver"/>
</dbReference>